<evidence type="ECO:0008006" key="3">
    <source>
        <dbReference type="Google" id="ProtNLM"/>
    </source>
</evidence>
<proteinExistence type="predicted"/>
<reference evidence="1 2" key="1">
    <citation type="submission" date="2015-04" db="EMBL/GenBank/DDBJ databases">
        <title>Complete genome sequence of Schizopora paradoxa KUC8140, a cosmopolitan wood degrader in East Asia.</title>
        <authorList>
            <consortium name="DOE Joint Genome Institute"/>
            <person name="Min B."/>
            <person name="Park H."/>
            <person name="Jang Y."/>
            <person name="Kim J.-J."/>
            <person name="Kim K.H."/>
            <person name="Pangilinan J."/>
            <person name="Lipzen A."/>
            <person name="Riley R."/>
            <person name="Grigoriev I.V."/>
            <person name="Spatafora J.W."/>
            <person name="Choi I.-G."/>
        </authorList>
    </citation>
    <scope>NUCLEOTIDE SEQUENCE [LARGE SCALE GENOMIC DNA]</scope>
    <source>
        <strain evidence="1 2">KUC8140</strain>
    </source>
</reference>
<evidence type="ECO:0000313" key="2">
    <source>
        <dbReference type="Proteomes" id="UP000053477"/>
    </source>
</evidence>
<dbReference type="Gene3D" id="1.20.930.20">
    <property type="entry name" value="Adaptor protein Cbl, N-terminal domain"/>
    <property type="match status" value="1"/>
</dbReference>
<name>A0A0H2SM22_9AGAM</name>
<gene>
    <name evidence="1" type="ORF">SCHPADRAFT_131230</name>
</gene>
<dbReference type="EMBL" id="KQ085897">
    <property type="protein sequence ID" value="KLO18126.1"/>
    <property type="molecule type" value="Genomic_DNA"/>
</dbReference>
<dbReference type="InterPro" id="IPR059179">
    <property type="entry name" value="MLKL-like_MCAfunc"/>
</dbReference>
<dbReference type="InParanoid" id="A0A0H2SM22"/>
<dbReference type="CDD" id="cd21037">
    <property type="entry name" value="MLKL_NTD"/>
    <property type="match status" value="1"/>
</dbReference>
<evidence type="ECO:0000313" key="1">
    <source>
        <dbReference type="EMBL" id="KLO18126.1"/>
    </source>
</evidence>
<dbReference type="Proteomes" id="UP000053477">
    <property type="component" value="Unassembled WGS sequence"/>
</dbReference>
<sequence>MQNREEPSTRRRDELVENARTVVDVAFALSPAIPIPLVSSIVASAKVICDTAASVRHDKRMSAEIAEYAADLATRIKETAKLSGREDELDDEMKLALRDTQSVLERVEATLKQQAALGLWARLKNRARVSHTISSTKEEMEGALRKFSVLSQVRLEMKVQQMSSTLQVSSKRHADGYQRFFVGDVQFEESFPLSEDVYFAKRKGELKVVKQISHPLLFEHNLKSLKTLRYEATKEAYQYSP</sequence>
<dbReference type="AlphaFoldDB" id="A0A0H2SM22"/>
<dbReference type="InterPro" id="IPR036537">
    <property type="entry name" value="Adaptor_Cbl_N_dom_sf"/>
</dbReference>
<dbReference type="OrthoDB" id="3247621at2759"/>
<protein>
    <recommendedName>
        <fullName evidence="3">Fungal N-terminal domain-containing protein</fullName>
    </recommendedName>
</protein>
<dbReference type="GO" id="GO:0007166">
    <property type="term" value="P:cell surface receptor signaling pathway"/>
    <property type="evidence" value="ECO:0007669"/>
    <property type="project" value="InterPro"/>
</dbReference>
<accession>A0A0H2SM22</accession>
<dbReference type="STRING" id="27342.A0A0H2SM22"/>
<organism evidence="1 2">
    <name type="scientific">Schizopora paradoxa</name>
    <dbReference type="NCBI Taxonomy" id="27342"/>
    <lineage>
        <taxon>Eukaryota</taxon>
        <taxon>Fungi</taxon>
        <taxon>Dikarya</taxon>
        <taxon>Basidiomycota</taxon>
        <taxon>Agaricomycotina</taxon>
        <taxon>Agaricomycetes</taxon>
        <taxon>Hymenochaetales</taxon>
        <taxon>Schizoporaceae</taxon>
        <taxon>Schizopora</taxon>
    </lineage>
</organism>
<keyword evidence="2" id="KW-1185">Reference proteome</keyword>